<proteinExistence type="inferred from homology"/>
<accession>A0AAF1AVK9</accession>
<evidence type="ECO:0000313" key="5">
    <source>
        <dbReference type="Proteomes" id="UP000077755"/>
    </source>
</evidence>
<dbReference type="PANTHER" id="PTHR13068">
    <property type="entry name" value="CGI-12 PROTEIN-RELATED"/>
    <property type="match status" value="1"/>
</dbReference>
<dbReference type="EMBL" id="CP093345">
    <property type="protein sequence ID" value="WOG94757.1"/>
    <property type="molecule type" value="Genomic_DNA"/>
</dbReference>
<name>A0AAF1AVK9_DAUCS</name>
<organism evidence="4 5">
    <name type="scientific">Daucus carota subsp. sativus</name>
    <name type="common">Carrot</name>
    <dbReference type="NCBI Taxonomy" id="79200"/>
    <lineage>
        <taxon>Eukaryota</taxon>
        <taxon>Viridiplantae</taxon>
        <taxon>Streptophyta</taxon>
        <taxon>Embryophyta</taxon>
        <taxon>Tracheophyta</taxon>
        <taxon>Spermatophyta</taxon>
        <taxon>Magnoliopsida</taxon>
        <taxon>eudicotyledons</taxon>
        <taxon>Gunneridae</taxon>
        <taxon>Pentapetalae</taxon>
        <taxon>asterids</taxon>
        <taxon>campanulids</taxon>
        <taxon>Apiales</taxon>
        <taxon>Apiaceae</taxon>
        <taxon>Apioideae</taxon>
        <taxon>Scandiceae</taxon>
        <taxon>Daucinae</taxon>
        <taxon>Daucus</taxon>
        <taxon>Daucus sect. Daucus</taxon>
    </lineage>
</organism>
<evidence type="ECO:0000256" key="3">
    <source>
        <dbReference type="ARBA" id="ARBA00022946"/>
    </source>
</evidence>
<reference evidence="4" key="1">
    <citation type="journal article" date="2016" name="Nat. Genet.">
        <title>A high-quality carrot genome assembly provides new insights into carotenoid accumulation and asterid genome evolution.</title>
        <authorList>
            <person name="Iorizzo M."/>
            <person name="Ellison S."/>
            <person name="Senalik D."/>
            <person name="Zeng P."/>
            <person name="Satapoomin P."/>
            <person name="Huang J."/>
            <person name="Bowman M."/>
            <person name="Iovene M."/>
            <person name="Sanseverino W."/>
            <person name="Cavagnaro P."/>
            <person name="Yildiz M."/>
            <person name="Macko-Podgorni A."/>
            <person name="Moranska E."/>
            <person name="Grzebelus E."/>
            <person name="Grzebelus D."/>
            <person name="Ashrafi H."/>
            <person name="Zheng Z."/>
            <person name="Cheng S."/>
            <person name="Spooner D."/>
            <person name="Van Deynze A."/>
            <person name="Simon P."/>
        </authorList>
    </citation>
    <scope>NUCLEOTIDE SEQUENCE</scope>
    <source>
        <tissue evidence="4">Leaf</tissue>
    </source>
</reference>
<keyword evidence="2" id="KW-0806">Transcription termination</keyword>
<reference evidence="4" key="2">
    <citation type="submission" date="2022-03" db="EMBL/GenBank/DDBJ databases">
        <title>Draft title - Genomic analysis of global carrot germplasm unveils the trajectory of domestication and the origin of high carotenoid orange carrot.</title>
        <authorList>
            <person name="Iorizzo M."/>
            <person name="Ellison S."/>
            <person name="Senalik D."/>
            <person name="Macko-Podgorni A."/>
            <person name="Grzebelus D."/>
            <person name="Bostan H."/>
            <person name="Rolling W."/>
            <person name="Curaba J."/>
            <person name="Simon P."/>
        </authorList>
    </citation>
    <scope>NUCLEOTIDE SEQUENCE</scope>
    <source>
        <tissue evidence="4">Leaf</tissue>
    </source>
</reference>
<dbReference type="Pfam" id="PF02536">
    <property type="entry name" value="mTERF"/>
    <property type="match status" value="1"/>
</dbReference>
<dbReference type="KEGG" id="dcr:108211436"/>
<keyword evidence="2" id="KW-0805">Transcription regulation</keyword>
<dbReference type="PANTHER" id="PTHR13068:SF133">
    <property type="entry name" value="MITOCHONDRIAL TRANSCRIPTION TERMINATION FACTOR FAMILY PROTEIN"/>
    <property type="match status" value="1"/>
</dbReference>
<dbReference type="GO" id="GO:0003676">
    <property type="term" value="F:nucleic acid binding"/>
    <property type="evidence" value="ECO:0007669"/>
    <property type="project" value="InterPro"/>
</dbReference>
<evidence type="ECO:0000256" key="1">
    <source>
        <dbReference type="ARBA" id="ARBA00007692"/>
    </source>
</evidence>
<sequence>MLAYCHKPRISFLKTIKNHLTLFQFNTSRTLAVLSTADDKTPKNEPKYHDFTVNYLKKTLGLSPEIANSTSLKVKLGSLHGPDSVVALLRAHGFDSTQLSRIITRVPKLLVVNADEIMEPKLKFFASVGITNEVLASNPNLLEHSLDNKLIPSYDFFKSMMLSEKQIGSISRYFSWASASKLQHCVAPNVKLLKEIGVSQKHISFLICRNSRIVGLGTHKFKELVDEVVALKFDPSKGVFVRALAIMFARTKLVWEQKVEIYKRWGWSEQDVLSAFRLDPHCMSKSEKKIMSVMDFLVNKMGFQSTAIARSPVVLSLSLELRIIPRCSVFSVLRMKGLISEDLSSFAFTFLVLTDNEFVDKFITKYQEQLPQLLSVYKGKHEILNL</sequence>
<dbReference type="Proteomes" id="UP000077755">
    <property type="component" value="Chromosome 3"/>
</dbReference>
<dbReference type="AlphaFoldDB" id="A0AAF1AVK9"/>
<keyword evidence="3" id="KW-0809">Transit peptide</keyword>
<dbReference type="InterPro" id="IPR038538">
    <property type="entry name" value="MTERF_sf"/>
</dbReference>
<keyword evidence="5" id="KW-1185">Reference proteome</keyword>
<dbReference type="FunFam" id="1.25.70.10:FF:000001">
    <property type="entry name" value="Mitochondrial transcription termination factor-like"/>
    <property type="match status" value="1"/>
</dbReference>
<dbReference type="InterPro" id="IPR003690">
    <property type="entry name" value="MTERF"/>
</dbReference>
<dbReference type="GO" id="GO:0006353">
    <property type="term" value="P:DNA-templated transcription termination"/>
    <property type="evidence" value="ECO:0007669"/>
    <property type="project" value="UniProtKB-KW"/>
</dbReference>
<evidence type="ECO:0000313" key="4">
    <source>
        <dbReference type="EMBL" id="WOG94757.1"/>
    </source>
</evidence>
<evidence type="ECO:0000256" key="2">
    <source>
        <dbReference type="ARBA" id="ARBA00022472"/>
    </source>
</evidence>
<comment type="similarity">
    <text evidence="1">Belongs to the mTERF family.</text>
</comment>
<protein>
    <submittedName>
        <fullName evidence="4">Uncharacterized protein</fullName>
    </submittedName>
</protein>
<gene>
    <name evidence="4" type="ORF">DCAR_0314054</name>
</gene>
<dbReference type="Gene3D" id="1.25.70.10">
    <property type="entry name" value="Transcription termination factor 3, mitochondrial"/>
    <property type="match status" value="1"/>
</dbReference>
<keyword evidence="2" id="KW-0804">Transcription</keyword>
<dbReference type="SMART" id="SM00733">
    <property type="entry name" value="Mterf"/>
    <property type="match status" value="6"/>
</dbReference>